<accession>A0A9D5JWB4</accession>
<comment type="subcellular location">
    <subcellularLocation>
        <location evidence="1">Cell membrane</location>
        <topology evidence="1">Multi-pass membrane protein</topology>
    </subcellularLocation>
</comment>
<protein>
    <submittedName>
        <fullName evidence="7">Sugar ABC transporter permease YjfF</fullName>
    </submittedName>
</protein>
<dbReference type="InterPro" id="IPR001851">
    <property type="entry name" value="ABC_transp_permease"/>
</dbReference>
<evidence type="ECO:0000256" key="2">
    <source>
        <dbReference type="ARBA" id="ARBA00022475"/>
    </source>
</evidence>
<keyword evidence="2" id="KW-1003">Cell membrane</keyword>
<feature type="transmembrane region" description="Helical" evidence="6">
    <location>
        <begin position="180"/>
        <end position="198"/>
    </location>
</feature>
<evidence type="ECO:0000313" key="7">
    <source>
        <dbReference type="EMBL" id="MBD3325310.1"/>
    </source>
</evidence>
<reference evidence="7" key="1">
    <citation type="submission" date="2019-11" db="EMBL/GenBank/DDBJ databases">
        <title>Microbial mats filling the niche in hypersaline microbial mats.</title>
        <authorList>
            <person name="Wong H.L."/>
            <person name="Macleod F.I."/>
            <person name="White R.A. III"/>
            <person name="Burns B.P."/>
        </authorList>
    </citation>
    <scope>NUCLEOTIDE SEQUENCE</scope>
    <source>
        <strain evidence="7">Rbin_158</strain>
    </source>
</reference>
<sequence>MSAATTDTQAIQSSQEPQTSFFKRNLVIIAPLLVFIVFFIIGGILYNRFFTLRVLFNLLIDNAFVGLAAVGMTVVIISGGIDLSVGSVVSTTAMIIAVLDRAGVSPLLVIPVALGFGTMLGFLQGSMIQFFKVEPFIVTLTGMFLARGFGYVLSLSSVPIQGAFYDQLSRTSIHIGKARLTVPAMIFLLMVVITWYLLRHTRFGRRVYAIGGNERSAFLMGVPVPKTKVLIYTFSGFCAGLGGMAYALYMLAGYGRAAIGLELEAIASVVIGGTLLTGGFGSVIGTLIGVCIRGMIQTFISFQGTLNVYWTPIFIGIMLFIFILMQKIFVVGAKVNK</sequence>
<evidence type="ECO:0000256" key="5">
    <source>
        <dbReference type="ARBA" id="ARBA00023136"/>
    </source>
</evidence>
<dbReference type="GO" id="GO:0005886">
    <property type="term" value="C:plasma membrane"/>
    <property type="evidence" value="ECO:0007669"/>
    <property type="project" value="UniProtKB-SubCell"/>
</dbReference>
<dbReference type="EMBL" id="WJJP01000391">
    <property type="protein sequence ID" value="MBD3325310.1"/>
    <property type="molecule type" value="Genomic_DNA"/>
</dbReference>
<organism evidence="7 8">
    <name type="scientific">candidate division KSB3 bacterium</name>
    <dbReference type="NCBI Taxonomy" id="2044937"/>
    <lineage>
        <taxon>Bacteria</taxon>
        <taxon>candidate division KSB3</taxon>
    </lineage>
</organism>
<keyword evidence="3 6" id="KW-0812">Transmembrane</keyword>
<feature type="transmembrane region" description="Helical" evidence="6">
    <location>
        <begin position="58"/>
        <end position="77"/>
    </location>
</feature>
<evidence type="ECO:0000256" key="4">
    <source>
        <dbReference type="ARBA" id="ARBA00022989"/>
    </source>
</evidence>
<name>A0A9D5JWB4_9BACT</name>
<evidence type="ECO:0000256" key="6">
    <source>
        <dbReference type="SAM" id="Phobius"/>
    </source>
</evidence>
<comment type="caution">
    <text evidence="7">The sequence shown here is derived from an EMBL/GenBank/DDBJ whole genome shotgun (WGS) entry which is preliminary data.</text>
</comment>
<feature type="transmembrane region" description="Helical" evidence="6">
    <location>
        <begin position="308"/>
        <end position="330"/>
    </location>
</feature>
<evidence type="ECO:0000313" key="8">
    <source>
        <dbReference type="Proteomes" id="UP000649604"/>
    </source>
</evidence>
<dbReference type="Proteomes" id="UP000649604">
    <property type="component" value="Unassembled WGS sequence"/>
</dbReference>
<dbReference type="NCBIfam" id="NF008630">
    <property type="entry name" value="PRK11618.1"/>
    <property type="match status" value="1"/>
</dbReference>
<dbReference type="Pfam" id="PF02653">
    <property type="entry name" value="BPD_transp_2"/>
    <property type="match status" value="1"/>
</dbReference>
<proteinExistence type="predicted"/>
<feature type="transmembrane region" description="Helical" evidence="6">
    <location>
        <begin position="263"/>
        <end position="296"/>
    </location>
</feature>
<evidence type="ECO:0000256" key="1">
    <source>
        <dbReference type="ARBA" id="ARBA00004651"/>
    </source>
</evidence>
<dbReference type="AlphaFoldDB" id="A0A9D5JWB4"/>
<gene>
    <name evidence="7" type="primary">yjfF</name>
    <name evidence="7" type="ORF">GF339_12040</name>
</gene>
<dbReference type="GO" id="GO:0022857">
    <property type="term" value="F:transmembrane transporter activity"/>
    <property type="evidence" value="ECO:0007669"/>
    <property type="project" value="InterPro"/>
</dbReference>
<keyword evidence="5 6" id="KW-0472">Membrane</keyword>
<evidence type="ECO:0000256" key="3">
    <source>
        <dbReference type="ARBA" id="ARBA00022692"/>
    </source>
</evidence>
<dbReference type="CDD" id="cd06579">
    <property type="entry name" value="TM_PBP1_transp_AraH_like"/>
    <property type="match status" value="1"/>
</dbReference>
<dbReference type="PANTHER" id="PTHR32196">
    <property type="entry name" value="ABC TRANSPORTER PERMEASE PROTEIN YPHD-RELATED-RELATED"/>
    <property type="match status" value="1"/>
</dbReference>
<keyword evidence="4 6" id="KW-1133">Transmembrane helix</keyword>
<feature type="transmembrane region" description="Helical" evidence="6">
    <location>
        <begin position="107"/>
        <end position="130"/>
    </location>
</feature>
<feature type="transmembrane region" description="Helical" evidence="6">
    <location>
        <begin position="136"/>
        <end position="160"/>
    </location>
</feature>
<feature type="transmembrane region" description="Helical" evidence="6">
    <location>
        <begin position="26"/>
        <end position="46"/>
    </location>
</feature>
<dbReference type="PANTHER" id="PTHR32196:SF63">
    <property type="entry name" value="INNER MEMBRANE ABC TRANSPORTER PERMEASE PROTEIN YJFF"/>
    <property type="match status" value="1"/>
</dbReference>
<feature type="transmembrane region" description="Helical" evidence="6">
    <location>
        <begin position="229"/>
        <end position="251"/>
    </location>
</feature>